<comment type="caution">
    <text evidence="2">The sequence shown here is derived from an EMBL/GenBank/DDBJ whole genome shotgun (WGS) entry which is preliminary data.</text>
</comment>
<evidence type="ECO:0008006" key="4">
    <source>
        <dbReference type="Google" id="ProtNLM"/>
    </source>
</evidence>
<name>A0AAW0QH98_9PEZI</name>
<feature type="compositionally biased region" description="Low complexity" evidence="1">
    <location>
        <begin position="73"/>
        <end position="86"/>
    </location>
</feature>
<dbReference type="EMBL" id="JAQQWP010000009">
    <property type="protein sequence ID" value="KAK8101947.1"/>
    <property type="molecule type" value="Genomic_DNA"/>
</dbReference>
<feature type="region of interest" description="Disordered" evidence="1">
    <location>
        <begin position="1"/>
        <end position="118"/>
    </location>
</feature>
<protein>
    <recommendedName>
        <fullName evidence="4">BHLH domain-containing protein</fullName>
    </recommendedName>
</protein>
<gene>
    <name evidence="2" type="ORF">PG999_012321</name>
</gene>
<feature type="compositionally biased region" description="Low complexity" evidence="1">
    <location>
        <begin position="10"/>
        <end position="33"/>
    </location>
</feature>
<keyword evidence="3" id="KW-1185">Reference proteome</keyword>
<reference evidence="2 3" key="1">
    <citation type="submission" date="2023-01" db="EMBL/GenBank/DDBJ databases">
        <title>Analysis of 21 Apiospora genomes using comparative genomics revels a genus with tremendous synthesis potential of carbohydrate active enzymes and secondary metabolites.</title>
        <authorList>
            <person name="Sorensen T."/>
        </authorList>
    </citation>
    <scope>NUCLEOTIDE SEQUENCE [LARGE SCALE GENOMIC DNA]</scope>
    <source>
        <strain evidence="2 3">CBS 117206</strain>
    </source>
</reference>
<evidence type="ECO:0000313" key="3">
    <source>
        <dbReference type="Proteomes" id="UP001392437"/>
    </source>
</evidence>
<evidence type="ECO:0000313" key="2">
    <source>
        <dbReference type="EMBL" id="KAK8101947.1"/>
    </source>
</evidence>
<sequence length="164" mass="16913">MPSPRRGRETSTAAAAAAAARTPDTPAAASEPLAAPPRRRGEALPIGAQQQDPAAVGLDARLQHVRSLGGGAAAPPSHAASSSSSSSPPPPPPPGTSSASQAPPPGPPGKPETKPVVLDRAVHYINHLVATYEQYESQQDLLRRKLQLWLDDAAALERVSPVQL</sequence>
<accession>A0AAW0QH98</accession>
<dbReference type="Proteomes" id="UP001392437">
    <property type="component" value="Unassembled WGS sequence"/>
</dbReference>
<dbReference type="AlphaFoldDB" id="A0AAW0QH98"/>
<organism evidence="2 3">
    <name type="scientific">Apiospora kogelbergensis</name>
    <dbReference type="NCBI Taxonomy" id="1337665"/>
    <lineage>
        <taxon>Eukaryota</taxon>
        <taxon>Fungi</taxon>
        <taxon>Dikarya</taxon>
        <taxon>Ascomycota</taxon>
        <taxon>Pezizomycotina</taxon>
        <taxon>Sordariomycetes</taxon>
        <taxon>Xylariomycetidae</taxon>
        <taxon>Amphisphaeriales</taxon>
        <taxon>Apiosporaceae</taxon>
        <taxon>Apiospora</taxon>
    </lineage>
</organism>
<evidence type="ECO:0000256" key="1">
    <source>
        <dbReference type="SAM" id="MobiDB-lite"/>
    </source>
</evidence>
<proteinExistence type="predicted"/>